<dbReference type="InterPro" id="IPR036339">
    <property type="entry name" value="PUB-like_dom_sf"/>
</dbReference>
<dbReference type="GO" id="GO:0005737">
    <property type="term" value="C:cytoplasm"/>
    <property type="evidence" value="ECO:0007669"/>
    <property type="project" value="TreeGrafter"/>
</dbReference>
<feature type="compositionally biased region" description="Low complexity" evidence="1">
    <location>
        <begin position="52"/>
        <end position="63"/>
    </location>
</feature>
<dbReference type="InterPro" id="IPR001012">
    <property type="entry name" value="UBX_dom"/>
</dbReference>
<feature type="compositionally biased region" description="Low complexity" evidence="1">
    <location>
        <begin position="496"/>
        <end position="511"/>
    </location>
</feature>
<reference evidence="3 4" key="1">
    <citation type="journal article" date="2021" name="Sci. Rep.">
        <title>Genome sequencing of the multicellular alga Astrephomene provides insights into convergent evolution of germ-soma differentiation.</title>
        <authorList>
            <person name="Yamashita S."/>
            <person name="Yamamoto K."/>
            <person name="Matsuzaki R."/>
            <person name="Suzuki S."/>
            <person name="Yamaguchi H."/>
            <person name="Hirooka S."/>
            <person name="Minakuchi Y."/>
            <person name="Miyagishima S."/>
            <person name="Kawachi M."/>
            <person name="Toyoda A."/>
            <person name="Nozaki H."/>
        </authorList>
    </citation>
    <scope>NUCLEOTIDE SEQUENCE [LARGE SCALE GENOMIC DNA]</scope>
    <source>
        <strain evidence="3 4">NIES-4017</strain>
    </source>
</reference>
<dbReference type="Proteomes" id="UP001054857">
    <property type="component" value="Unassembled WGS sequence"/>
</dbReference>
<feature type="region of interest" description="Disordered" evidence="1">
    <location>
        <begin position="19"/>
        <end position="95"/>
    </location>
</feature>
<dbReference type="Pfam" id="PF00789">
    <property type="entry name" value="UBX"/>
    <property type="match status" value="1"/>
</dbReference>
<dbReference type="AlphaFoldDB" id="A0AAD3HS24"/>
<dbReference type="InterPro" id="IPR029071">
    <property type="entry name" value="Ubiquitin-like_domsf"/>
</dbReference>
<comment type="caution">
    <text evidence="3">The sequence shown here is derived from an EMBL/GenBank/DDBJ whole genome shotgun (WGS) entry which is preliminary data.</text>
</comment>
<dbReference type="Pfam" id="PF09409">
    <property type="entry name" value="PUB"/>
    <property type="match status" value="1"/>
</dbReference>
<gene>
    <name evidence="3" type="ORF">Agub_g13387</name>
</gene>
<dbReference type="PANTHER" id="PTHR23153">
    <property type="entry name" value="UBX-RELATED"/>
    <property type="match status" value="1"/>
</dbReference>
<dbReference type="Gene3D" id="1.20.58.2190">
    <property type="match status" value="1"/>
</dbReference>
<feature type="compositionally biased region" description="Gly residues" evidence="1">
    <location>
        <begin position="705"/>
        <end position="715"/>
    </location>
</feature>
<dbReference type="SUPFAM" id="SSF143503">
    <property type="entry name" value="PUG domain-like"/>
    <property type="match status" value="1"/>
</dbReference>
<dbReference type="PROSITE" id="PS50033">
    <property type="entry name" value="UBX"/>
    <property type="match status" value="1"/>
</dbReference>
<feature type="compositionally biased region" description="Basic and acidic residues" evidence="1">
    <location>
        <begin position="589"/>
        <end position="598"/>
    </location>
</feature>
<feature type="compositionally biased region" description="Pro residues" evidence="1">
    <location>
        <begin position="353"/>
        <end position="362"/>
    </location>
</feature>
<protein>
    <recommendedName>
        <fullName evidence="2">UBX domain-containing protein</fullName>
    </recommendedName>
</protein>
<organism evidence="3 4">
    <name type="scientific">Astrephomene gubernaculifera</name>
    <dbReference type="NCBI Taxonomy" id="47775"/>
    <lineage>
        <taxon>Eukaryota</taxon>
        <taxon>Viridiplantae</taxon>
        <taxon>Chlorophyta</taxon>
        <taxon>core chlorophytes</taxon>
        <taxon>Chlorophyceae</taxon>
        <taxon>CS clade</taxon>
        <taxon>Chlamydomonadales</taxon>
        <taxon>Astrephomenaceae</taxon>
        <taxon>Astrephomene</taxon>
    </lineage>
</organism>
<feature type="region of interest" description="Disordered" evidence="1">
    <location>
        <begin position="285"/>
        <end position="369"/>
    </location>
</feature>
<feature type="domain" description="UBX" evidence="2">
    <location>
        <begin position="620"/>
        <end position="669"/>
    </location>
</feature>
<sequence length="770" mass="77687">MAFNFDALGEKFKSLFKSKEDAKFQGQGHRLGSAQDPAATSAMAGPSPTTMPQPAAASVPAAQLTPVTAPTSTKQPSPSLPLPLPPARCAPSSPRHPSVVLDAALLANTPTGREAHLLAAVNGAAAPQQQLRQQHPQQQQAQRTGQEAGQQQQQRAEGRVAGAAVEQQQRGKRGRLAGGGIHIPEEGPVASTLSTPTAAERRLAGVLHVGVVPGGAAAAAVRPTHATAAAAPAAPAAAVTAAADGAVADVDSSQLSYDMQYWLSVILSTTTTSTTAVAAPVGAASATPAPALPCPSSSSEQPGALSEGHSAPTAAAAADSASPLDAGEQQQLQQQQREGQQETAPAAAGVAVPSPPPCPPCPSSSSSSSSSTSGLACLEALQRVLANVVAHPQEPKYRQIRLSNPRVQATLGSVPGAIELLGTAGFQLHFPPDHGSGSAEQGFLVLPDEAPLAPLQAALTLLAEVLTTHFAAAAVGGGGGGGPVGGGGGVQQHSLAGGASSGSATGTAAGGTAATGAATATAAACAPAAAAAGVAAVPEVERCTQVLLPATPDTEVPEWFFERTAAELKSQWAALQRRRQQQQTLATRAMRERREQEGGRQQQQEGREGQGEEEEGGGRVPAGVARVRVRFPEGVCLQGHFGASEPVSRIFHWVAASLRHPAMTFDLIQPNRKPLQLVTAAATTASTATATRGSLATPATARLGQAGGSSSGAGVSGNKQQLQQPLTVRGADLMPSVLLNLRPVGQEAAALAAANVPLLSDEMLRATRPQ</sequence>
<feature type="compositionally biased region" description="Low complexity" evidence="1">
    <location>
        <begin position="285"/>
        <end position="299"/>
    </location>
</feature>
<evidence type="ECO:0000313" key="3">
    <source>
        <dbReference type="EMBL" id="GFR51063.1"/>
    </source>
</evidence>
<feature type="region of interest" description="Disordered" evidence="1">
    <location>
        <begin position="124"/>
        <end position="195"/>
    </location>
</feature>
<dbReference type="CDD" id="cd09212">
    <property type="entry name" value="PUB"/>
    <property type="match status" value="1"/>
</dbReference>
<dbReference type="SUPFAM" id="SSF54236">
    <property type="entry name" value="Ubiquitin-like"/>
    <property type="match status" value="1"/>
</dbReference>
<proteinExistence type="predicted"/>
<dbReference type="Gene3D" id="3.10.20.90">
    <property type="entry name" value="Phosphatidylinositol 3-kinase Catalytic Subunit, Chain A, domain 1"/>
    <property type="match status" value="1"/>
</dbReference>
<dbReference type="InterPro" id="IPR018997">
    <property type="entry name" value="PUB_domain"/>
</dbReference>
<evidence type="ECO:0000259" key="2">
    <source>
        <dbReference type="PROSITE" id="PS50033"/>
    </source>
</evidence>
<dbReference type="EMBL" id="BMAR01000045">
    <property type="protein sequence ID" value="GFR51063.1"/>
    <property type="molecule type" value="Genomic_DNA"/>
</dbReference>
<dbReference type="PANTHER" id="PTHR23153:SF38">
    <property type="entry name" value="UBX DOMAIN-CONTAINING PROTEIN 6"/>
    <property type="match status" value="1"/>
</dbReference>
<accession>A0AAD3HS24</accession>
<feature type="compositionally biased region" description="Polar residues" evidence="1">
    <location>
        <begin position="65"/>
        <end position="75"/>
    </location>
</feature>
<feature type="compositionally biased region" description="Low complexity" evidence="1">
    <location>
        <begin position="124"/>
        <end position="167"/>
    </location>
</feature>
<evidence type="ECO:0000313" key="4">
    <source>
        <dbReference type="Proteomes" id="UP001054857"/>
    </source>
</evidence>
<feature type="compositionally biased region" description="Low complexity" evidence="1">
    <location>
        <begin position="310"/>
        <end position="352"/>
    </location>
</feature>
<keyword evidence="4" id="KW-1185">Reference proteome</keyword>
<feature type="region of interest" description="Disordered" evidence="1">
    <location>
        <begin position="484"/>
        <end position="511"/>
    </location>
</feature>
<evidence type="ECO:0000256" key="1">
    <source>
        <dbReference type="SAM" id="MobiDB-lite"/>
    </source>
</evidence>
<dbReference type="SMART" id="SM00580">
    <property type="entry name" value="PUG"/>
    <property type="match status" value="1"/>
</dbReference>
<name>A0AAD3HS24_9CHLO</name>
<feature type="compositionally biased region" description="Pro residues" evidence="1">
    <location>
        <begin position="78"/>
        <end position="88"/>
    </location>
</feature>
<feature type="region of interest" description="Disordered" evidence="1">
    <location>
        <begin position="579"/>
        <end position="621"/>
    </location>
</feature>
<feature type="region of interest" description="Disordered" evidence="1">
    <location>
        <begin position="698"/>
        <end position="719"/>
    </location>
</feature>